<dbReference type="CAZy" id="GT4">
    <property type="family name" value="Glycosyltransferase Family 4"/>
</dbReference>
<evidence type="ECO:0000313" key="2">
    <source>
        <dbReference type="EMBL" id="ACO33532.1"/>
    </source>
</evidence>
<gene>
    <name evidence="2" type="ordered locus">ACP_3385</name>
</gene>
<evidence type="ECO:0000313" key="3">
    <source>
        <dbReference type="Proteomes" id="UP000002207"/>
    </source>
</evidence>
<keyword evidence="2" id="KW-0808">Transferase</keyword>
<feature type="domain" description="Glycosyl transferase family 1" evidence="1">
    <location>
        <begin position="218"/>
        <end position="377"/>
    </location>
</feature>
<dbReference type="Gene3D" id="3.40.50.2000">
    <property type="entry name" value="Glycogen Phosphorylase B"/>
    <property type="match status" value="2"/>
</dbReference>
<dbReference type="PANTHER" id="PTHR45947:SF15">
    <property type="entry name" value="TEICHURONIC ACID BIOSYNTHESIS GLYCOSYLTRANSFERASE TUAC-RELATED"/>
    <property type="match status" value="1"/>
</dbReference>
<dbReference type="Pfam" id="PF00534">
    <property type="entry name" value="Glycos_transf_1"/>
    <property type="match status" value="1"/>
</dbReference>
<reference evidence="2 3" key="1">
    <citation type="journal article" date="2009" name="Appl. Environ. Microbiol.">
        <title>Three genomes from the phylum Acidobacteria provide insight into the lifestyles of these microorganisms in soils.</title>
        <authorList>
            <person name="Ward N.L."/>
            <person name="Challacombe J.F."/>
            <person name="Janssen P.H."/>
            <person name="Henrissat B."/>
            <person name="Coutinho P.M."/>
            <person name="Wu M."/>
            <person name="Xie G."/>
            <person name="Haft D.H."/>
            <person name="Sait M."/>
            <person name="Badger J."/>
            <person name="Barabote R.D."/>
            <person name="Bradley B."/>
            <person name="Brettin T.S."/>
            <person name="Brinkac L.M."/>
            <person name="Bruce D."/>
            <person name="Creasy T."/>
            <person name="Daugherty S.C."/>
            <person name="Davidsen T.M."/>
            <person name="DeBoy R.T."/>
            <person name="Detter J.C."/>
            <person name="Dodson R.J."/>
            <person name="Durkin A.S."/>
            <person name="Ganapathy A."/>
            <person name="Gwinn-Giglio M."/>
            <person name="Han C.S."/>
            <person name="Khouri H."/>
            <person name="Kiss H."/>
            <person name="Kothari S.P."/>
            <person name="Madupu R."/>
            <person name="Nelson K.E."/>
            <person name="Nelson W.C."/>
            <person name="Paulsen I."/>
            <person name="Penn K."/>
            <person name="Ren Q."/>
            <person name="Rosovitz M.J."/>
            <person name="Selengut J.D."/>
            <person name="Shrivastava S."/>
            <person name="Sullivan S.A."/>
            <person name="Tapia R."/>
            <person name="Thompson L.S."/>
            <person name="Watkins K.L."/>
            <person name="Yang Q."/>
            <person name="Yu C."/>
            <person name="Zafar N."/>
            <person name="Zhou L."/>
            <person name="Kuske C.R."/>
        </authorList>
    </citation>
    <scope>NUCLEOTIDE SEQUENCE [LARGE SCALE GENOMIC DNA]</scope>
    <source>
        <strain evidence="3">ATCC 51196 / DSM 11244 / BCRC 80197 / JCM 7670 / NBRC 15755 / NCIMB 13165 / 161</strain>
    </source>
</reference>
<dbReference type="eggNOG" id="COG0438">
    <property type="taxonomic scope" value="Bacteria"/>
</dbReference>
<dbReference type="KEGG" id="aca:ACP_3385"/>
<sequence>MAMLMSQYPAISHTFFLAEVLGLRREGFHVETVSINPPDRPLHALPVAEAEEARTTKYLKTGLAAQMLRVAGIVLRHPVVVLRGVAASMRYGAWDLGLQAWGLAYLAEGLLLGDWMRRRKLDHLHIHFGSSVATVGYLGAKAWKIPYSMTMHGPNEYFDMRAYRLLTKFSAAEFVISISDFGRWNAMFLLPSHQWHKVRVCRLGIYPEKFESAARPQPGEDRELHLLCVGRLVPDKGQRILLRAVKALHQQGMRFRLTLVGRGSEREALEQYARAHQLPVTFTGALDHDTTLALVQTADVFVLPSFAEGIPIALMEAMAARVPCVSTTACGIPELIRHGEEGLLVPPGDEALLSEALRRLLLDEALRAQLGEAGRRRVLADYNLEENIPRKARLLEELLADARHRQRSGA</sequence>
<proteinExistence type="predicted"/>
<dbReference type="InterPro" id="IPR050194">
    <property type="entry name" value="Glycosyltransferase_grp1"/>
</dbReference>
<dbReference type="SUPFAM" id="SSF53756">
    <property type="entry name" value="UDP-Glycosyltransferase/glycogen phosphorylase"/>
    <property type="match status" value="1"/>
</dbReference>
<keyword evidence="3" id="KW-1185">Reference proteome</keyword>
<dbReference type="PANTHER" id="PTHR45947">
    <property type="entry name" value="SULFOQUINOVOSYL TRANSFERASE SQD2"/>
    <property type="match status" value="1"/>
</dbReference>
<dbReference type="EMBL" id="CP001472">
    <property type="protein sequence ID" value="ACO33532.1"/>
    <property type="molecule type" value="Genomic_DNA"/>
</dbReference>
<dbReference type="Proteomes" id="UP000002207">
    <property type="component" value="Chromosome"/>
</dbReference>
<dbReference type="RefSeq" id="WP_015898414.1">
    <property type="nucleotide sequence ID" value="NC_012483.1"/>
</dbReference>
<dbReference type="GO" id="GO:0016757">
    <property type="term" value="F:glycosyltransferase activity"/>
    <property type="evidence" value="ECO:0007669"/>
    <property type="project" value="InterPro"/>
</dbReference>
<organism evidence="2 3">
    <name type="scientific">Acidobacterium capsulatum (strain ATCC 51196 / DSM 11244 / BCRC 80197 / JCM 7670 / NBRC 15755 / NCIMB 13165 / 161)</name>
    <dbReference type="NCBI Taxonomy" id="240015"/>
    <lineage>
        <taxon>Bacteria</taxon>
        <taxon>Pseudomonadati</taxon>
        <taxon>Acidobacteriota</taxon>
        <taxon>Terriglobia</taxon>
        <taxon>Terriglobales</taxon>
        <taxon>Acidobacteriaceae</taxon>
        <taxon>Acidobacterium</taxon>
    </lineage>
</organism>
<accession>C1F6F1</accession>
<dbReference type="InterPro" id="IPR001296">
    <property type="entry name" value="Glyco_trans_1"/>
</dbReference>
<name>C1F6F1_ACIC5</name>
<dbReference type="AlphaFoldDB" id="C1F6F1"/>
<dbReference type="InParanoid" id="C1F6F1"/>
<dbReference type="CDD" id="cd03801">
    <property type="entry name" value="GT4_PimA-like"/>
    <property type="match status" value="1"/>
</dbReference>
<protein>
    <submittedName>
        <fullName evidence="2">Glycosyl transferase, group 1 family</fullName>
    </submittedName>
</protein>
<dbReference type="HOGENOM" id="CLU_009583_14_2_0"/>
<dbReference type="FunCoup" id="C1F6F1">
    <property type="interactions" value="250"/>
</dbReference>
<dbReference type="STRING" id="240015.ACP_3385"/>
<evidence type="ECO:0000259" key="1">
    <source>
        <dbReference type="Pfam" id="PF00534"/>
    </source>
</evidence>